<dbReference type="GeneID" id="25570094"/>
<dbReference type="Gene3D" id="2.130.10.10">
    <property type="entry name" value="YVTN repeat-like/Quinoprotein amine dehydrogenase"/>
    <property type="match status" value="1"/>
</dbReference>
<proteinExistence type="predicted"/>
<accession>A0A0L0DK73</accession>
<dbReference type="InterPro" id="IPR015943">
    <property type="entry name" value="WD40/YVTN_repeat-like_dom_sf"/>
</dbReference>
<feature type="region of interest" description="Disordered" evidence="1">
    <location>
        <begin position="1"/>
        <end position="22"/>
    </location>
</feature>
<dbReference type="PANTHER" id="PTHR13950:SF9">
    <property type="entry name" value="RABCONNECTIN-3A"/>
    <property type="match status" value="1"/>
</dbReference>
<sequence length="1927" mass="197044">MLSQSTMATSSSWSPSPSSSSSSLSSLSPPLMAVLGFGVFATVSQEQGLVIHKLSGGGNGFGRVWTEERVALDRRLTEAPEGGKAAVGVPVRCTPPPSRATMALSSLGSYLAFAPKGGRQVTLVTTSTATSTATLPLADASLVSLAFAPDPTSSALALACSDGSIRVVRPHVCSTTLALNVSVAAIVDTGHQPAPSMLFWAPSHPALACYSELVAAEHAAAIGGEQRAPEPHFPFGTKRVHVLGAVYGARLMLWSLTAAGADELVRTRRAFDEPIPLPLAPAAVAPGSIHTYPESPGHLSFSLRVFGENGRLASLLVDLSPCVVAHRMHPSIRACASASHDVRSGDRYPMPLPLYDPTAFPVNLPGCGDHVLCEASSFVHAGQALAAVSPTPHNLSCPITGDRVQLVALARSRPLGVTLWRSAKPGLVANMLAPESNSIGLEFVTSVPVSALAWLPASASDDPSTARFVGLGLDGGLVSGAVCRAFAVPAATVSVTLSVLVPAPLEPPVPGPPLVFAALTPQSMDGAVVVACGSPHGTHLLELAFGSDGEAVVEGTGYEAWPSPTQSVGVPHSALASSCATSACPAPVYELAALGEAAEEKGGECEPLSTIKLWRVEREGAALRLEGVELSAPLVVDGSATAVEPSPDGLRLALLGRGPRWPCVWEGISQPGRFVQEGMVELAEVETEVRAARWWPAAVSGALPALAIAGDGGMAVVKAAASGGVVRGFKVVAELAGGSWWRAAGGATARGLAMAEDGEVFVAMGGGSVLAGRVDAATLLAAPSLPDYHPDVLHARVCGGEFERVDEVLEHVLALAGDPAGQQRLMRSVSDLVAGSGESSGSHVAAQAAAVASESDSESGSDDFALPGLMGSRMPAAFGADRSGSAAFAPVLAPTMVVEDEPSLYERVEAELMQVALPGLSPLDQLKLTALVSALGKAEGYARSLDNAGRQYLLALRRFRFLAASTGGRSAERASQVSAADALWATASQCQEPLVEHVLSEGTPVVWRHVASAGFGWWVGSRSLLERGVEAVAKAEFIVGKDPSQAALFYLALGKSGVLMELYKNAKGGDEAHNMAMAKFMQRDFGMAKHAKAASKNAYALMGKQRFAAGPPPASLQWIRGSTAWPQAVAALLAQPPLSFQPSAGPAAQPSQLRAWTGLMFTYLASERPELAAAAAGCALALAEASGAGADVLTGGGKLGVSEVASRVAVAALGGLLADWVTEWMASSGHREVDEARVAELANAMTAVSGVEAFDGALERARLLARVHGSVVKRSPDEKLTTACLVVRDLVVALEVCTRDGPAAVAGAHVARAMDECLRLGEDLTGEGEAEHVWAFVLHALEVVGRSIAVCCALEVGALAAAADLVHTPLPALGGGSSGDVADSVGAGGRCLAAVAVGGGGAAAVDGGPREVLRMLLAAAHADDMASGVTSAIRGAAGLKVSEASLSTVLGLKKLESRAVHIVGEWARRVTERGLAERDRFELGAESYVDGHGGSEVGLGKYLGSVAALHFSDQDERQAWVRMMQMPGSDGVVWRALGLGTSGGLGGGAGERLVAGAPETGPKAVVGLAMIESAGAVLVARAGSVEVVQMEEAAAGARGTADKSLVSSPFSAHAMYGRPRAATVSVASPLAGAVSSVSCVGVSPCSRYVVVCDKDGGVGVWQLGRGLEAGQLQTPVASGARGVVAVSFSPSGAKFATLDESGLLSVYRVVVQMAVSASSAVRVAPVVKLCTRVRAHERMDGTGSGGLAFLGSETVVATTGPDSRASIKFWDLLLDMESGPASQVCVMGAVDGVPPEAASPRRKTRDVSGGGTCMVYSGAAHMLIVGTRKGQLVSVRGRERLEKDLVRAHPSSSVSGSEARVTALGLDESGELAVAGLGSGGLVVRRVRSLEVVAVLDGVHTRSRALFKAAAVRSVVVLGHGVNQRSV</sequence>
<dbReference type="RefSeq" id="XP_013755255.1">
    <property type="nucleotide sequence ID" value="XM_013899801.1"/>
</dbReference>
<protein>
    <recommendedName>
        <fullName evidence="2">RAVE complex protein Rav1 C-terminal domain-containing protein</fullName>
    </recommendedName>
</protein>
<dbReference type="InterPro" id="IPR052208">
    <property type="entry name" value="DmX-like/RAVE_component"/>
</dbReference>
<dbReference type="GO" id="GO:0007035">
    <property type="term" value="P:vacuolar acidification"/>
    <property type="evidence" value="ECO:0007669"/>
    <property type="project" value="TreeGrafter"/>
</dbReference>
<dbReference type="eggNOG" id="KOG1064">
    <property type="taxonomic scope" value="Eukaryota"/>
</dbReference>
<dbReference type="InterPro" id="IPR036322">
    <property type="entry name" value="WD40_repeat_dom_sf"/>
</dbReference>
<organism evidence="3 4">
    <name type="scientific">Thecamonas trahens ATCC 50062</name>
    <dbReference type="NCBI Taxonomy" id="461836"/>
    <lineage>
        <taxon>Eukaryota</taxon>
        <taxon>Apusozoa</taxon>
        <taxon>Apusomonadida</taxon>
        <taxon>Apusomonadidae</taxon>
        <taxon>Thecamonas</taxon>
    </lineage>
</organism>
<feature type="region of interest" description="Disordered" evidence="1">
    <location>
        <begin position="845"/>
        <end position="864"/>
    </location>
</feature>
<dbReference type="Pfam" id="PF12234">
    <property type="entry name" value="Rav1p_C"/>
    <property type="match status" value="1"/>
</dbReference>
<dbReference type="STRING" id="461836.A0A0L0DK73"/>
<dbReference type="SUPFAM" id="SSF50978">
    <property type="entry name" value="WD40 repeat-like"/>
    <property type="match status" value="1"/>
</dbReference>
<dbReference type="PANTHER" id="PTHR13950">
    <property type="entry name" value="RABCONNECTIN-RELATED"/>
    <property type="match status" value="1"/>
</dbReference>
<name>A0A0L0DK73_THETB</name>
<evidence type="ECO:0000259" key="2">
    <source>
        <dbReference type="Pfam" id="PF12234"/>
    </source>
</evidence>
<keyword evidence="4" id="KW-1185">Reference proteome</keyword>
<dbReference type="OrthoDB" id="342131at2759"/>
<feature type="domain" description="RAVE complex protein Rav1 C-terminal" evidence="2">
    <location>
        <begin position="785"/>
        <end position="1108"/>
    </location>
</feature>
<dbReference type="EMBL" id="GL349474">
    <property type="protein sequence ID" value="KNC52682.1"/>
    <property type="molecule type" value="Genomic_DNA"/>
</dbReference>
<evidence type="ECO:0000313" key="4">
    <source>
        <dbReference type="Proteomes" id="UP000054408"/>
    </source>
</evidence>
<feature type="compositionally biased region" description="Low complexity" evidence="1">
    <location>
        <begin position="10"/>
        <end position="22"/>
    </location>
</feature>
<dbReference type="InterPro" id="IPR022033">
    <property type="entry name" value="Rav1p_C"/>
</dbReference>
<evidence type="ECO:0000313" key="3">
    <source>
        <dbReference type="EMBL" id="KNC52682.1"/>
    </source>
</evidence>
<dbReference type="InterPro" id="IPR001680">
    <property type="entry name" value="WD40_rpt"/>
</dbReference>
<dbReference type="Proteomes" id="UP000054408">
    <property type="component" value="Unassembled WGS sequence"/>
</dbReference>
<gene>
    <name evidence="3" type="ORF">AMSG_12179</name>
</gene>
<dbReference type="GO" id="GO:0043291">
    <property type="term" value="C:RAVE complex"/>
    <property type="evidence" value="ECO:0007669"/>
    <property type="project" value="TreeGrafter"/>
</dbReference>
<dbReference type="SMART" id="SM00320">
    <property type="entry name" value="WD40"/>
    <property type="match status" value="5"/>
</dbReference>
<evidence type="ECO:0000256" key="1">
    <source>
        <dbReference type="SAM" id="MobiDB-lite"/>
    </source>
</evidence>
<reference evidence="3 4" key="1">
    <citation type="submission" date="2010-05" db="EMBL/GenBank/DDBJ databases">
        <title>The Genome Sequence of Thecamonas trahens ATCC 50062.</title>
        <authorList>
            <consortium name="The Broad Institute Genome Sequencing Platform"/>
            <person name="Russ C."/>
            <person name="Cuomo C."/>
            <person name="Shea T."/>
            <person name="Young S.K."/>
            <person name="Zeng Q."/>
            <person name="Koehrsen M."/>
            <person name="Haas B."/>
            <person name="Borodovsky M."/>
            <person name="Guigo R."/>
            <person name="Alvarado L."/>
            <person name="Berlin A."/>
            <person name="Bochicchio J."/>
            <person name="Borenstein D."/>
            <person name="Chapman S."/>
            <person name="Chen Z."/>
            <person name="Freedman E."/>
            <person name="Gellesch M."/>
            <person name="Goldberg J."/>
            <person name="Griggs A."/>
            <person name="Gujja S."/>
            <person name="Heilman E."/>
            <person name="Heiman D."/>
            <person name="Hepburn T."/>
            <person name="Howarth C."/>
            <person name="Jen D."/>
            <person name="Larson L."/>
            <person name="Mehta T."/>
            <person name="Park D."/>
            <person name="Pearson M."/>
            <person name="Roberts A."/>
            <person name="Saif S."/>
            <person name="Shenoy N."/>
            <person name="Sisk P."/>
            <person name="Stolte C."/>
            <person name="Sykes S."/>
            <person name="Thomson T."/>
            <person name="Walk T."/>
            <person name="White J."/>
            <person name="Yandava C."/>
            <person name="Burger G."/>
            <person name="Gray M.W."/>
            <person name="Holland P.W.H."/>
            <person name="King N."/>
            <person name="Lang F.B.F."/>
            <person name="Roger A.J."/>
            <person name="Ruiz-Trillo I."/>
            <person name="Lander E."/>
            <person name="Nusbaum C."/>
        </authorList>
    </citation>
    <scope>NUCLEOTIDE SEQUENCE [LARGE SCALE GENOMIC DNA]</scope>
    <source>
        <strain evidence="3 4">ATCC 50062</strain>
    </source>
</reference>
<feature type="compositionally biased region" description="Low complexity" evidence="1">
    <location>
        <begin position="845"/>
        <end position="854"/>
    </location>
</feature>